<evidence type="ECO:0000256" key="1">
    <source>
        <dbReference type="ARBA" id="ARBA00022842"/>
    </source>
</evidence>
<dbReference type="Gene3D" id="3.90.550.10">
    <property type="entry name" value="Spore Coat Polysaccharide Biosynthesis Protein SpsA, Chain A"/>
    <property type="match status" value="1"/>
</dbReference>
<feature type="domain" description="MobA-like NTP transferase" evidence="2">
    <location>
        <begin position="8"/>
        <end position="160"/>
    </location>
</feature>
<evidence type="ECO:0000313" key="4">
    <source>
        <dbReference type="Proteomes" id="UP001589799"/>
    </source>
</evidence>
<dbReference type="SUPFAM" id="SSF53448">
    <property type="entry name" value="Nucleotide-diphospho-sugar transferases"/>
    <property type="match status" value="1"/>
</dbReference>
<dbReference type="PANTHER" id="PTHR43777">
    <property type="entry name" value="MOLYBDENUM COFACTOR CYTIDYLYLTRANSFERASE"/>
    <property type="match status" value="1"/>
</dbReference>
<protein>
    <submittedName>
        <fullName evidence="3">NTP transferase domain-containing protein</fullName>
    </submittedName>
</protein>
<dbReference type="RefSeq" id="WP_377697265.1">
    <property type="nucleotide sequence ID" value="NZ_JBHLWE010000008.1"/>
</dbReference>
<dbReference type="Proteomes" id="UP001589799">
    <property type="component" value="Unassembled WGS sequence"/>
</dbReference>
<reference evidence="3 4" key="1">
    <citation type="submission" date="2024-09" db="EMBL/GenBank/DDBJ databases">
        <authorList>
            <person name="Sun Q."/>
            <person name="Mori K."/>
        </authorList>
    </citation>
    <scope>NUCLEOTIDE SEQUENCE [LARGE SCALE GENOMIC DNA]</scope>
    <source>
        <strain evidence="3 4">KCTC 22789</strain>
    </source>
</reference>
<comment type="caution">
    <text evidence="3">The sequence shown here is derived from an EMBL/GenBank/DDBJ whole genome shotgun (WGS) entry which is preliminary data.</text>
</comment>
<dbReference type="InterPro" id="IPR025877">
    <property type="entry name" value="MobA-like_NTP_Trfase"/>
</dbReference>
<sequence length="184" mass="18440">MTGGPTAGVLLAAGHSRRWGPDNKLLAPLNGQALVARAAALLARAPVDLRAVVLRDKRIGALLPGLEPLAPEGEDQSASLRAAVAWAQSSGAARLLVLLGDMPALSDATVASLVEGCTGDRPSAVLHPDGRPGAPACFPASAFAALSKLRGDQGAGVLLGDAVTIPAAPSELVDVDRPQDLSAG</sequence>
<dbReference type="Pfam" id="PF12804">
    <property type="entry name" value="NTP_transf_3"/>
    <property type="match status" value="1"/>
</dbReference>
<keyword evidence="3" id="KW-0808">Transferase</keyword>
<dbReference type="EMBL" id="JBHLWE010000008">
    <property type="protein sequence ID" value="MFC0339588.1"/>
    <property type="molecule type" value="Genomic_DNA"/>
</dbReference>
<accession>A0ABV6I030</accession>
<dbReference type="GO" id="GO:0016740">
    <property type="term" value="F:transferase activity"/>
    <property type="evidence" value="ECO:0007669"/>
    <property type="project" value="UniProtKB-KW"/>
</dbReference>
<evidence type="ECO:0000313" key="3">
    <source>
        <dbReference type="EMBL" id="MFC0339588.1"/>
    </source>
</evidence>
<gene>
    <name evidence="3" type="ORF">ACFFII_02270</name>
</gene>
<organism evidence="3 4">
    <name type="scientific">Paracoccus niistensis</name>
    <dbReference type="NCBI Taxonomy" id="632935"/>
    <lineage>
        <taxon>Bacteria</taxon>
        <taxon>Pseudomonadati</taxon>
        <taxon>Pseudomonadota</taxon>
        <taxon>Alphaproteobacteria</taxon>
        <taxon>Rhodobacterales</taxon>
        <taxon>Paracoccaceae</taxon>
        <taxon>Paracoccus</taxon>
    </lineage>
</organism>
<keyword evidence="1" id="KW-0460">Magnesium</keyword>
<name>A0ABV6I030_9RHOB</name>
<evidence type="ECO:0000259" key="2">
    <source>
        <dbReference type="Pfam" id="PF12804"/>
    </source>
</evidence>
<proteinExistence type="predicted"/>
<keyword evidence="4" id="KW-1185">Reference proteome</keyword>
<dbReference type="PANTHER" id="PTHR43777:SF1">
    <property type="entry name" value="MOLYBDENUM COFACTOR CYTIDYLYLTRANSFERASE"/>
    <property type="match status" value="1"/>
</dbReference>
<dbReference type="InterPro" id="IPR029044">
    <property type="entry name" value="Nucleotide-diphossugar_trans"/>
</dbReference>